<dbReference type="Pfam" id="PF01381">
    <property type="entry name" value="HTH_3"/>
    <property type="match status" value="1"/>
</dbReference>
<dbReference type="EMBL" id="BAAAPM010000009">
    <property type="protein sequence ID" value="GAA1739221.1"/>
    <property type="molecule type" value="Genomic_DNA"/>
</dbReference>
<dbReference type="InterPro" id="IPR010982">
    <property type="entry name" value="Lambda_DNA-bd_dom_sf"/>
</dbReference>
<dbReference type="SMART" id="SM00530">
    <property type="entry name" value="HTH_XRE"/>
    <property type="match status" value="1"/>
</dbReference>
<dbReference type="Gene3D" id="1.10.260.40">
    <property type="entry name" value="lambda repressor-like DNA-binding domains"/>
    <property type="match status" value="1"/>
</dbReference>
<organism evidence="2 3">
    <name type="scientific">Isoptericola hypogeus</name>
    <dbReference type="NCBI Taxonomy" id="300179"/>
    <lineage>
        <taxon>Bacteria</taxon>
        <taxon>Bacillati</taxon>
        <taxon>Actinomycetota</taxon>
        <taxon>Actinomycetes</taxon>
        <taxon>Micrococcales</taxon>
        <taxon>Promicromonosporaceae</taxon>
        <taxon>Isoptericola</taxon>
    </lineage>
</organism>
<dbReference type="SUPFAM" id="SSF47413">
    <property type="entry name" value="lambda repressor-like DNA-binding domains"/>
    <property type="match status" value="1"/>
</dbReference>
<evidence type="ECO:0000259" key="1">
    <source>
        <dbReference type="PROSITE" id="PS50943"/>
    </source>
</evidence>
<dbReference type="CDD" id="cd00093">
    <property type="entry name" value="HTH_XRE"/>
    <property type="match status" value="1"/>
</dbReference>
<keyword evidence="3" id="KW-1185">Reference proteome</keyword>
<name>A0ABN2JV56_9MICO</name>
<dbReference type="InterPro" id="IPR001387">
    <property type="entry name" value="Cro/C1-type_HTH"/>
</dbReference>
<dbReference type="PROSITE" id="PS50943">
    <property type="entry name" value="HTH_CROC1"/>
    <property type="match status" value="1"/>
</dbReference>
<accession>A0ABN2JV56</accession>
<feature type="domain" description="HTH cro/C1-type" evidence="1">
    <location>
        <begin position="15"/>
        <end position="75"/>
    </location>
</feature>
<dbReference type="Proteomes" id="UP001501138">
    <property type="component" value="Unassembled WGS sequence"/>
</dbReference>
<evidence type="ECO:0000313" key="2">
    <source>
        <dbReference type="EMBL" id="GAA1739221.1"/>
    </source>
</evidence>
<proteinExistence type="predicted"/>
<sequence>MKTRPPEVVALGRRVRQAREAQGYSQRFVARHLAERLGQPFAQQQLHRVETGARELAVRELVHLAEVLQVEVGQLLAPAGDAGLFYDVQGADRDVIVYMGRISDDVKHLGEAEGRLSGALDRYAEADPDMNLSVQRTRAQAARSIADTVAAALKDEWAAMAKAERA</sequence>
<protein>
    <recommendedName>
        <fullName evidence="1">HTH cro/C1-type domain-containing protein</fullName>
    </recommendedName>
</protein>
<reference evidence="2 3" key="1">
    <citation type="journal article" date="2019" name="Int. J. Syst. Evol. Microbiol.">
        <title>The Global Catalogue of Microorganisms (GCM) 10K type strain sequencing project: providing services to taxonomists for standard genome sequencing and annotation.</title>
        <authorList>
            <consortium name="The Broad Institute Genomics Platform"/>
            <consortium name="The Broad Institute Genome Sequencing Center for Infectious Disease"/>
            <person name="Wu L."/>
            <person name="Ma J."/>
        </authorList>
    </citation>
    <scope>NUCLEOTIDE SEQUENCE [LARGE SCALE GENOMIC DNA]</scope>
    <source>
        <strain evidence="2 3">JCM 15589</strain>
    </source>
</reference>
<comment type="caution">
    <text evidence="2">The sequence shown here is derived from an EMBL/GenBank/DDBJ whole genome shotgun (WGS) entry which is preliminary data.</text>
</comment>
<evidence type="ECO:0000313" key="3">
    <source>
        <dbReference type="Proteomes" id="UP001501138"/>
    </source>
</evidence>
<gene>
    <name evidence="2" type="ORF">GCM10009809_38330</name>
</gene>